<evidence type="ECO:0000313" key="3">
    <source>
        <dbReference type="Proteomes" id="UP000324222"/>
    </source>
</evidence>
<reference evidence="2 3" key="1">
    <citation type="submission" date="2019-05" db="EMBL/GenBank/DDBJ databases">
        <title>Another draft genome of Portunus trituberculatus and its Hox gene families provides insights of decapod evolution.</title>
        <authorList>
            <person name="Jeong J.-H."/>
            <person name="Song I."/>
            <person name="Kim S."/>
            <person name="Choi T."/>
            <person name="Kim D."/>
            <person name="Ryu S."/>
            <person name="Kim W."/>
        </authorList>
    </citation>
    <scope>NUCLEOTIDE SEQUENCE [LARGE SCALE GENOMIC DNA]</scope>
    <source>
        <tissue evidence="2">Muscle</tissue>
    </source>
</reference>
<keyword evidence="1" id="KW-1133">Transmembrane helix</keyword>
<name>A0A5B7FQB5_PORTR</name>
<protein>
    <submittedName>
        <fullName evidence="2">Uncharacterized protein</fullName>
    </submittedName>
</protein>
<comment type="caution">
    <text evidence="2">The sequence shown here is derived from an EMBL/GenBank/DDBJ whole genome shotgun (WGS) entry which is preliminary data.</text>
</comment>
<keyword evidence="1" id="KW-0812">Transmembrane</keyword>
<sequence length="180" mass="20286">MSPSVPFTEMVHASYIGPTLEDNMSFFGPMDLTTPGVIEILGNASQPTLERNMSAVDRNSGWMALTRVAEELNCKDYLDNNTTFERNCMPLDDPMEMRKPHKANPSFMPIVVTHALTFLLGVSGNSVIVFSMAKDKGTRNVTRLCFYNLQTIYIPQNSEKHENFITRSTQESACQFIQYS</sequence>
<dbReference type="EMBL" id="VSRR010009001">
    <property type="protein sequence ID" value="MPC49631.1"/>
    <property type="molecule type" value="Genomic_DNA"/>
</dbReference>
<dbReference type="Proteomes" id="UP000324222">
    <property type="component" value="Unassembled WGS sequence"/>
</dbReference>
<evidence type="ECO:0000256" key="1">
    <source>
        <dbReference type="SAM" id="Phobius"/>
    </source>
</evidence>
<proteinExistence type="predicted"/>
<accession>A0A5B7FQB5</accession>
<keyword evidence="3" id="KW-1185">Reference proteome</keyword>
<organism evidence="2 3">
    <name type="scientific">Portunus trituberculatus</name>
    <name type="common">Swimming crab</name>
    <name type="synonym">Neptunus trituberculatus</name>
    <dbReference type="NCBI Taxonomy" id="210409"/>
    <lineage>
        <taxon>Eukaryota</taxon>
        <taxon>Metazoa</taxon>
        <taxon>Ecdysozoa</taxon>
        <taxon>Arthropoda</taxon>
        <taxon>Crustacea</taxon>
        <taxon>Multicrustacea</taxon>
        <taxon>Malacostraca</taxon>
        <taxon>Eumalacostraca</taxon>
        <taxon>Eucarida</taxon>
        <taxon>Decapoda</taxon>
        <taxon>Pleocyemata</taxon>
        <taxon>Brachyura</taxon>
        <taxon>Eubrachyura</taxon>
        <taxon>Portunoidea</taxon>
        <taxon>Portunidae</taxon>
        <taxon>Portuninae</taxon>
        <taxon>Portunus</taxon>
    </lineage>
</organism>
<feature type="transmembrane region" description="Helical" evidence="1">
    <location>
        <begin position="107"/>
        <end position="133"/>
    </location>
</feature>
<dbReference type="OrthoDB" id="2132067at2759"/>
<keyword evidence="1" id="KW-0472">Membrane</keyword>
<gene>
    <name evidence="2" type="ORF">E2C01_043439</name>
</gene>
<dbReference type="AlphaFoldDB" id="A0A5B7FQB5"/>
<evidence type="ECO:0000313" key="2">
    <source>
        <dbReference type="EMBL" id="MPC49631.1"/>
    </source>
</evidence>